<accession>A0A411YJS1</accession>
<gene>
    <name evidence="5" type="ORF">ER308_18990</name>
</gene>
<feature type="transmembrane region" description="Helical" evidence="3">
    <location>
        <begin position="55"/>
        <end position="76"/>
    </location>
</feature>
<evidence type="ECO:0000313" key="5">
    <source>
        <dbReference type="EMBL" id="QBI21448.1"/>
    </source>
</evidence>
<dbReference type="EMBL" id="CP036402">
    <property type="protein sequence ID" value="QBI21448.1"/>
    <property type="molecule type" value="Genomic_DNA"/>
</dbReference>
<dbReference type="Pfam" id="PF03816">
    <property type="entry name" value="LytR_cpsA_psr"/>
    <property type="match status" value="1"/>
</dbReference>
<dbReference type="OrthoDB" id="9782542at2"/>
<dbReference type="PANTHER" id="PTHR33392">
    <property type="entry name" value="POLYISOPRENYL-TEICHOIC ACID--PEPTIDOGLYCAN TEICHOIC ACID TRANSFERASE TAGU"/>
    <property type="match status" value="1"/>
</dbReference>
<keyword evidence="3" id="KW-0472">Membrane</keyword>
<evidence type="ECO:0000259" key="4">
    <source>
        <dbReference type="Pfam" id="PF03816"/>
    </source>
</evidence>
<dbReference type="RefSeq" id="WP_131156440.1">
    <property type="nucleotide sequence ID" value="NZ_CP036402.1"/>
</dbReference>
<keyword evidence="3" id="KW-1133">Transmembrane helix</keyword>
<feature type="domain" description="Cell envelope-related transcriptional attenuator" evidence="4">
    <location>
        <begin position="126"/>
        <end position="265"/>
    </location>
</feature>
<feature type="region of interest" description="Disordered" evidence="2">
    <location>
        <begin position="1"/>
        <end position="50"/>
    </location>
</feature>
<dbReference type="InterPro" id="IPR004474">
    <property type="entry name" value="LytR_CpsA_psr"/>
</dbReference>
<dbReference type="NCBIfam" id="TIGR00350">
    <property type="entry name" value="lytR_cpsA_psr"/>
    <property type="match status" value="1"/>
</dbReference>
<dbReference type="PANTHER" id="PTHR33392:SF6">
    <property type="entry name" value="POLYISOPRENYL-TEICHOIC ACID--PEPTIDOGLYCAN TEICHOIC ACID TRANSFERASE TAGU"/>
    <property type="match status" value="1"/>
</dbReference>
<sequence>MSGDSFGPAMRGGRPRRGGGAVRPLRKGTGGGPATKSPARARPSRTRRHARPARWLGTALVVVAVFLAGLAGWATLQLDTESVDGLASTRFGEPTNVLIVGSDSRQDMTREEQLELSTGSEGGDLADTIILLSMRGNDAALLAFPRDLYVERCDGSTGRINASVNIRGPSCLVETVSALSGLPVHHYLETRFLGFVDIVDAVGGVELCLDQPIADRRAGLDLPEGCQVLDGADALGYVRVRAIDDDFGRMERQQRFLGALAGRVASPSTLVNPIRLTRLAHSGPQAVTASDSVGPLAMARIGWGVRSLSGGATTEVVPANPATIGGAAVLEPSGEAAQVFERFRSGAALEEAPDSDPIDGG</sequence>
<name>A0A411YJS1_9ACTN</name>
<reference evidence="5 6" key="1">
    <citation type="submission" date="2019-01" db="EMBL/GenBank/DDBJ databases">
        <title>Egibacter rhizosphaerae EGI 80759T.</title>
        <authorList>
            <person name="Chen D.-D."/>
            <person name="Tian Y."/>
            <person name="Jiao J.-Y."/>
            <person name="Zhang X.-T."/>
            <person name="Zhang Y.-G."/>
            <person name="Zhang Y."/>
            <person name="Xiao M."/>
            <person name="Shu W.-S."/>
            <person name="Li W.-J."/>
        </authorList>
    </citation>
    <scope>NUCLEOTIDE SEQUENCE [LARGE SCALE GENOMIC DNA]</scope>
    <source>
        <strain evidence="5 6">EGI 80759</strain>
    </source>
</reference>
<evidence type="ECO:0000256" key="1">
    <source>
        <dbReference type="ARBA" id="ARBA00006068"/>
    </source>
</evidence>
<dbReference type="AlphaFoldDB" id="A0A411YJS1"/>
<dbReference type="Proteomes" id="UP000291469">
    <property type="component" value="Chromosome"/>
</dbReference>
<proteinExistence type="inferred from homology"/>
<comment type="similarity">
    <text evidence="1">Belongs to the LytR/CpsA/Psr (LCP) family.</text>
</comment>
<keyword evidence="6" id="KW-1185">Reference proteome</keyword>
<dbReference type="KEGG" id="erz:ER308_18990"/>
<evidence type="ECO:0000256" key="2">
    <source>
        <dbReference type="SAM" id="MobiDB-lite"/>
    </source>
</evidence>
<dbReference type="Gene3D" id="3.40.630.190">
    <property type="entry name" value="LCP protein"/>
    <property type="match status" value="1"/>
</dbReference>
<evidence type="ECO:0000256" key="3">
    <source>
        <dbReference type="SAM" id="Phobius"/>
    </source>
</evidence>
<evidence type="ECO:0000313" key="6">
    <source>
        <dbReference type="Proteomes" id="UP000291469"/>
    </source>
</evidence>
<protein>
    <submittedName>
        <fullName evidence="5">LytR family transcriptional regulator</fullName>
    </submittedName>
</protein>
<organism evidence="5 6">
    <name type="scientific">Egibacter rhizosphaerae</name>
    <dbReference type="NCBI Taxonomy" id="1670831"/>
    <lineage>
        <taxon>Bacteria</taxon>
        <taxon>Bacillati</taxon>
        <taxon>Actinomycetota</taxon>
        <taxon>Nitriliruptoria</taxon>
        <taxon>Egibacterales</taxon>
        <taxon>Egibacteraceae</taxon>
        <taxon>Egibacter</taxon>
    </lineage>
</organism>
<keyword evidence="3" id="KW-0812">Transmembrane</keyword>
<dbReference type="InterPro" id="IPR050922">
    <property type="entry name" value="LytR/CpsA/Psr_CW_biosynth"/>
</dbReference>